<dbReference type="OrthoDB" id="5360818at2"/>
<dbReference type="RefSeq" id="WP_048575093.1">
    <property type="nucleotide sequence ID" value="NZ_CP013267.1"/>
</dbReference>
<protein>
    <recommendedName>
        <fullName evidence="2">Peptidase S26 domain-containing protein</fullName>
    </recommendedName>
</protein>
<dbReference type="Pfam" id="PF10502">
    <property type="entry name" value="Peptidase_S26"/>
    <property type="match status" value="1"/>
</dbReference>
<dbReference type="EMBL" id="CP013267">
    <property type="protein sequence ID" value="ALR23135.1"/>
    <property type="molecule type" value="Genomic_DNA"/>
</dbReference>
<name>A0A0S3F5W9_9SPHN</name>
<feature type="signal peptide" evidence="1">
    <location>
        <begin position="1"/>
        <end position="24"/>
    </location>
</feature>
<dbReference type="GO" id="GO:0006465">
    <property type="term" value="P:signal peptide processing"/>
    <property type="evidence" value="ECO:0007669"/>
    <property type="project" value="InterPro"/>
</dbReference>
<sequence>MTAAKRKKALRAVLWGLTPVAAAAAAVAALPHPVVLYNPSPSIPTGYYVRSGEEPGKGRLIAFHVPALGRDYANAHVPYLMRGSIIKPIVASAGDTVCTTGPEGLTINGKAVAGIVDRDPRGVQLPHWRACRRLRQDEYFVLSTRIPNSFDSRYYGPVSRAEIIGTFRPISTKESI</sequence>
<dbReference type="Proteomes" id="UP000056968">
    <property type="component" value="Plasmid pDE3"/>
</dbReference>
<keyword evidence="1" id="KW-0732">Signal</keyword>
<dbReference type="Gene3D" id="2.10.109.10">
    <property type="entry name" value="Umud Fragment, subunit A"/>
    <property type="match status" value="1"/>
</dbReference>
<geneLocation type="plasmid" evidence="3 4">
    <name>pDE3</name>
</geneLocation>
<reference evidence="3 4" key="1">
    <citation type="submission" date="2015-11" db="EMBL/GenBank/DDBJ databases">
        <title>A Two-component Flavoprotein Monooxygenase System MeaXY Responsible for para-Hydroxylation of 2-Methyl-6-ethylaniline and 2,6-Diethylaniline in Sphingobium baderi DE-13.</title>
        <authorList>
            <person name="Cheng M."/>
            <person name="Meng Q."/>
            <person name="Yang Y."/>
            <person name="Chu C."/>
            <person name="Yan X."/>
            <person name="He J."/>
            <person name="Li S."/>
        </authorList>
    </citation>
    <scope>NUCLEOTIDE SEQUENCE [LARGE SCALE GENOMIC DNA]</scope>
    <source>
        <strain evidence="3 4">DE-13</strain>
        <plasmid evidence="4">Plasmid pDE3</plasmid>
    </source>
</reference>
<feature type="domain" description="Peptidase S26" evidence="2">
    <location>
        <begin position="18"/>
        <end position="168"/>
    </location>
</feature>
<evidence type="ECO:0000313" key="3">
    <source>
        <dbReference type="EMBL" id="ALR23135.1"/>
    </source>
</evidence>
<feature type="chain" id="PRO_5006611985" description="Peptidase S26 domain-containing protein" evidence="1">
    <location>
        <begin position="25"/>
        <end position="176"/>
    </location>
</feature>
<dbReference type="InterPro" id="IPR019533">
    <property type="entry name" value="Peptidase_S26"/>
</dbReference>
<evidence type="ECO:0000313" key="4">
    <source>
        <dbReference type="Proteomes" id="UP000056968"/>
    </source>
</evidence>
<organism evidence="3 4">
    <name type="scientific">Sphingobium baderi</name>
    <dbReference type="NCBI Taxonomy" id="1332080"/>
    <lineage>
        <taxon>Bacteria</taxon>
        <taxon>Pseudomonadati</taxon>
        <taxon>Pseudomonadota</taxon>
        <taxon>Alphaproteobacteria</taxon>
        <taxon>Sphingomonadales</taxon>
        <taxon>Sphingomonadaceae</taxon>
        <taxon>Sphingobium</taxon>
    </lineage>
</organism>
<dbReference type="SUPFAM" id="SSF51306">
    <property type="entry name" value="LexA/Signal peptidase"/>
    <property type="match status" value="1"/>
</dbReference>
<evidence type="ECO:0000256" key="1">
    <source>
        <dbReference type="SAM" id="SignalP"/>
    </source>
</evidence>
<keyword evidence="3" id="KW-0614">Plasmid</keyword>
<accession>A0A0S3F5W9</accession>
<dbReference type="AlphaFoldDB" id="A0A0S3F5W9"/>
<dbReference type="KEGG" id="sbd:ATN00_21770"/>
<dbReference type="InterPro" id="IPR036286">
    <property type="entry name" value="LexA/Signal_pep-like_sf"/>
</dbReference>
<keyword evidence="4" id="KW-1185">Reference proteome</keyword>
<dbReference type="GO" id="GO:0004252">
    <property type="term" value="F:serine-type endopeptidase activity"/>
    <property type="evidence" value="ECO:0007669"/>
    <property type="project" value="InterPro"/>
</dbReference>
<gene>
    <name evidence="3" type="ORF">ATN00_21770</name>
</gene>
<proteinExistence type="predicted"/>
<evidence type="ECO:0000259" key="2">
    <source>
        <dbReference type="Pfam" id="PF10502"/>
    </source>
</evidence>